<dbReference type="Pfam" id="PF13520">
    <property type="entry name" value="AA_permease_2"/>
    <property type="match status" value="1"/>
</dbReference>
<feature type="non-terminal residue" evidence="8">
    <location>
        <position position="1"/>
    </location>
</feature>
<dbReference type="Gene3D" id="3.40.930.10">
    <property type="entry name" value="Mannitol-specific EII, Chain A"/>
    <property type="match status" value="1"/>
</dbReference>
<evidence type="ECO:0000313" key="8">
    <source>
        <dbReference type="EMBL" id="TET27818.1"/>
    </source>
</evidence>
<dbReference type="Gene3D" id="1.20.1740.10">
    <property type="entry name" value="Amino acid/polyamine transporter I"/>
    <property type="match status" value="1"/>
</dbReference>
<evidence type="ECO:0000256" key="1">
    <source>
        <dbReference type="ARBA" id="ARBA00004651"/>
    </source>
</evidence>
<dbReference type="EMBL" id="SOJT01000167">
    <property type="protein sequence ID" value="TET27818.1"/>
    <property type="molecule type" value="Genomic_DNA"/>
</dbReference>
<dbReference type="InterPro" id="IPR050367">
    <property type="entry name" value="APC_superfamily"/>
</dbReference>
<dbReference type="GO" id="GO:0022857">
    <property type="term" value="F:transmembrane transporter activity"/>
    <property type="evidence" value="ECO:0007669"/>
    <property type="project" value="InterPro"/>
</dbReference>
<keyword evidence="2" id="KW-1003">Cell membrane</keyword>
<comment type="subcellular location">
    <subcellularLocation>
        <location evidence="1">Cell membrane</location>
        <topology evidence="1">Multi-pass membrane protein</topology>
    </subcellularLocation>
</comment>
<dbReference type="Pfam" id="PF00359">
    <property type="entry name" value="PTS_EIIA_2"/>
    <property type="match status" value="1"/>
</dbReference>
<dbReference type="InterPro" id="IPR016152">
    <property type="entry name" value="PTrfase/Anion_transptr"/>
</dbReference>
<sequence>GLLEGDEFAHSLTPISTGTHKIFGTVGGVIMAFAAILAFVSTANAGILAASRFPMAMSRDQLLPEFFAEVNKRFNTPHFSIIFTGIFMIVVILFLNLENLVKVASTMKIILFIFVILACIIMRESRILNYKPTFISPLYPWLPIVGLIAYGFFLYSMGSVALLVTGGFILLSILWHKIYVGEKAMRKAALIHIVERVTAKEIAGDSLGAELREILEERDEIVEDRFDRLVKESEIIDIGKQITLIDFFKIVAKKIAEPLNIDARQLLDSFIAREEDSTTEIRPGLAIPHITIDGEHKFELVIARCEAGINFTQDLPPVYAAFILVGSRDERSFHLRALSAIAQITQDVDFDKNWLRAKNIEELRDIVLLAKRHRKSA</sequence>
<organism evidence="8 9">
    <name type="scientific">Aerophobetes bacterium</name>
    <dbReference type="NCBI Taxonomy" id="2030807"/>
    <lineage>
        <taxon>Bacteria</taxon>
        <taxon>Candidatus Aerophobota</taxon>
    </lineage>
</organism>
<feature type="transmembrane region" description="Helical" evidence="6">
    <location>
        <begin position="79"/>
        <end position="97"/>
    </location>
</feature>
<dbReference type="InterPro" id="IPR002178">
    <property type="entry name" value="PTS_EIIA_type-2_dom"/>
</dbReference>
<evidence type="ECO:0000256" key="5">
    <source>
        <dbReference type="ARBA" id="ARBA00023136"/>
    </source>
</evidence>
<dbReference type="SUPFAM" id="SSF55804">
    <property type="entry name" value="Phoshotransferase/anion transport protein"/>
    <property type="match status" value="1"/>
</dbReference>
<dbReference type="GO" id="GO:0005886">
    <property type="term" value="C:plasma membrane"/>
    <property type="evidence" value="ECO:0007669"/>
    <property type="project" value="UniProtKB-SubCell"/>
</dbReference>
<evidence type="ECO:0000313" key="9">
    <source>
        <dbReference type="Proteomes" id="UP000316517"/>
    </source>
</evidence>
<feature type="transmembrane region" description="Helical" evidence="6">
    <location>
        <begin position="103"/>
        <end position="122"/>
    </location>
</feature>
<dbReference type="PROSITE" id="PS51094">
    <property type="entry name" value="PTS_EIIA_TYPE_2"/>
    <property type="match status" value="1"/>
</dbReference>
<dbReference type="PANTHER" id="PTHR42770">
    <property type="entry name" value="AMINO ACID TRANSPORTER-RELATED"/>
    <property type="match status" value="1"/>
</dbReference>
<feature type="transmembrane region" description="Helical" evidence="6">
    <location>
        <begin position="160"/>
        <end position="180"/>
    </location>
</feature>
<gene>
    <name evidence="8" type="ORF">E3J68_03730</name>
</gene>
<feature type="transmembrane region" description="Helical" evidence="6">
    <location>
        <begin position="134"/>
        <end position="154"/>
    </location>
</feature>
<evidence type="ECO:0000256" key="6">
    <source>
        <dbReference type="SAM" id="Phobius"/>
    </source>
</evidence>
<keyword evidence="5 6" id="KW-0472">Membrane</keyword>
<evidence type="ECO:0000256" key="3">
    <source>
        <dbReference type="ARBA" id="ARBA00022692"/>
    </source>
</evidence>
<accession>A0A523TBZ4</accession>
<dbReference type="AlphaFoldDB" id="A0A523TBZ4"/>
<keyword evidence="4 6" id="KW-1133">Transmembrane helix</keyword>
<dbReference type="PANTHER" id="PTHR42770:SF7">
    <property type="entry name" value="MEMBRANE PROTEIN"/>
    <property type="match status" value="1"/>
</dbReference>
<evidence type="ECO:0000259" key="7">
    <source>
        <dbReference type="PROSITE" id="PS51094"/>
    </source>
</evidence>
<feature type="transmembrane region" description="Helical" evidence="6">
    <location>
        <begin position="22"/>
        <end position="49"/>
    </location>
</feature>
<proteinExistence type="predicted"/>
<dbReference type="Proteomes" id="UP000316517">
    <property type="component" value="Unassembled WGS sequence"/>
</dbReference>
<name>A0A523TBZ4_UNCAE</name>
<keyword evidence="3 6" id="KW-0812">Transmembrane</keyword>
<protein>
    <submittedName>
        <fullName evidence="8">Amino acid permease</fullName>
    </submittedName>
</protein>
<dbReference type="InterPro" id="IPR002293">
    <property type="entry name" value="AA/rel_permease1"/>
</dbReference>
<comment type="caution">
    <text evidence="8">The sequence shown here is derived from an EMBL/GenBank/DDBJ whole genome shotgun (WGS) entry which is preliminary data.</text>
</comment>
<reference evidence="8 9" key="1">
    <citation type="submission" date="2019-03" db="EMBL/GenBank/DDBJ databases">
        <title>Metabolic potential of uncultured bacteria and archaea associated with petroleum seepage in deep-sea sediments.</title>
        <authorList>
            <person name="Dong X."/>
            <person name="Hubert C."/>
        </authorList>
    </citation>
    <scope>NUCLEOTIDE SEQUENCE [LARGE SCALE GENOMIC DNA]</scope>
    <source>
        <strain evidence="8">E44_bin3</strain>
    </source>
</reference>
<evidence type="ECO:0000256" key="4">
    <source>
        <dbReference type="ARBA" id="ARBA00022989"/>
    </source>
</evidence>
<evidence type="ECO:0000256" key="2">
    <source>
        <dbReference type="ARBA" id="ARBA00022475"/>
    </source>
</evidence>
<feature type="domain" description="PTS EIIA type-2" evidence="7">
    <location>
        <begin position="228"/>
        <end position="370"/>
    </location>
</feature>